<dbReference type="SUPFAM" id="SSF48208">
    <property type="entry name" value="Six-hairpin glycosidases"/>
    <property type="match status" value="1"/>
</dbReference>
<sequence>MNYIMKRFFSKSYSILFLSIVGLGLMTVSCEDEAIPLRDPNNSGGQEFEYTWVKTADSLQLSTYNNYLGSNGTFIQNNTGNSTFHYWPNAHVLDVLVDGYLRTGDANYLPKMKALLVGIKVKNGNTYNNDFNDDMIWLALSSLRAYSATQDQEYKAVADYLWGRIKLSWSDNVFGGGITWKQNTPKQKNAVSNAPAAIVAMRLYDIDKKPEDLEWAKKIYAWQKANLVDPVTGAVWDNISEENGVIKTNKDWVFTYNMGTWIGIGLRLYKETNDQTYLNDAVKSGRNVLVNPKLISEGLLRDEGQGDGGLFKGILVRYFTELTQHQTINSTDKEKFAAFLKFNAVTFYKKGIQRPAMFSGNNWKVAPAAGANTDLTTQLSGVMLIEAAAKLDKDGDFD</sequence>
<dbReference type="AlphaFoldDB" id="A0A2V4BVV0"/>
<dbReference type="InterPro" id="IPR005198">
    <property type="entry name" value="Glyco_hydro_76"/>
</dbReference>
<gene>
    <name evidence="1" type="ORF">DMB68_22265</name>
</gene>
<dbReference type="Proteomes" id="UP000247681">
    <property type="component" value="Unassembled WGS sequence"/>
</dbReference>
<reference evidence="1 2" key="1">
    <citation type="submission" date="2018-05" db="EMBL/GenBank/DDBJ databases">
        <title>Flavobacterium sp. strain IMCC34758, incomplete genome.</title>
        <authorList>
            <person name="Joung Y."/>
        </authorList>
    </citation>
    <scope>NUCLEOTIDE SEQUENCE [LARGE SCALE GENOMIC DNA]</scope>
    <source>
        <strain evidence="1 2">IMCC34758</strain>
    </source>
</reference>
<dbReference type="GO" id="GO:0005975">
    <property type="term" value="P:carbohydrate metabolic process"/>
    <property type="evidence" value="ECO:0007669"/>
    <property type="project" value="InterPro"/>
</dbReference>
<organism evidence="1 2">
    <name type="scientific">Flavobacterium hydrophilum</name>
    <dbReference type="NCBI Taxonomy" id="2211445"/>
    <lineage>
        <taxon>Bacteria</taxon>
        <taxon>Pseudomonadati</taxon>
        <taxon>Bacteroidota</taxon>
        <taxon>Flavobacteriia</taxon>
        <taxon>Flavobacteriales</taxon>
        <taxon>Flavobacteriaceae</taxon>
        <taxon>Flavobacterium</taxon>
    </lineage>
</organism>
<accession>A0A2V4BVV0</accession>
<protein>
    <submittedName>
        <fullName evidence="1">Glycosyl hydrolase family 76</fullName>
    </submittedName>
</protein>
<keyword evidence="2" id="KW-1185">Reference proteome</keyword>
<comment type="caution">
    <text evidence="1">The sequence shown here is derived from an EMBL/GenBank/DDBJ whole genome shotgun (WGS) entry which is preliminary data.</text>
</comment>
<proteinExistence type="predicted"/>
<dbReference type="GO" id="GO:0016787">
    <property type="term" value="F:hydrolase activity"/>
    <property type="evidence" value="ECO:0007669"/>
    <property type="project" value="UniProtKB-KW"/>
</dbReference>
<dbReference type="EMBL" id="QJHL01000008">
    <property type="protein sequence ID" value="PXY43125.1"/>
    <property type="molecule type" value="Genomic_DNA"/>
</dbReference>
<dbReference type="Pfam" id="PF03663">
    <property type="entry name" value="Glyco_hydro_76"/>
    <property type="match status" value="1"/>
</dbReference>
<dbReference type="PANTHER" id="PTHR47791:SF3">
    <property type="entry name" value="MEIOTICALLY UP-REGULATED GENE 191 PROTEIN"/>
    <property type="match status" value="1"/>
</dbReference>
<dbReference type="InterPro" id="IPR053169">
    <property type="entry name" value="MUG_Protein"/>
</dbReference>
<dbReference type="PANTHER" id="PTHR47791">
    <property type="entry name" value="MEIOTICALLY UP-REGULATED GENE 191 PROTEIN"/>
    <property type="match status" value="1"/>
</dbReference>
<name>A0A2V4BVV0_9FLAO</name>
<evidence type="ECO:0000313" key="1">
    <source>
        <dbReference type="EMBL" id="PXY43125.1"/>
    </source>
</evidence>
<dbReference type="Gene3D" id="1.50.10.20">
    <property type="match status" value="1"/>
</dbReference>
<dbReference type="OrthoDB" id="2505409at2"/>
<keyword evidence="1" id="KW-0378">Hydrolase</keyword>
<dbReference type="PROSITE" id="PS51257">
    <property type="entry name" value="PROKAR_LIPOPROTEIN"/>
    <property type="match status" value="1"/>
</dbReference>
<evidence type="ECO:0000313" key="2">
    <source>
        <dbReference type="Proteomes" id="UP000247681"/>
    </source>
</evidence>
<dbReference type="InterPro" id="IPR008928">
    <property type="entry name" value="6-hairpin_glycosidase_sf"/>
</dbReference>